<dbReference type="InterPro" id="IPR050177">
    <property type="entry name" value="Lipid_A_modif_metabolic_enz"/>
</dbReference>
<evidence type="ECO:0000313" key="2">
    <source>
        <dbReference type="EMBL" id="MDO3693641.1"/>
    </source>
</evidence>
<dbReference type="RefSeq" id="WP_302882892.1">
    <property type="nucleotide sequence ID" value="NZ_JAUMIT010000001.1"/>
</dbReference>
<protein>
    <submittedName>
        <fullName evidence="2">NAD-dependent epimerase/dehydratase family protein</fullName>
    </submittedName>
</protein>
<accession>A0ABT8VNU0</accession>
<feature type="domain" description="NAD-dependent epimerase/dehydratase" evidence="1">
    <location>
        <begin position="5"/>
        <end position="220"/>
    </location>
</feature>
<evidence type="ECO:0000313" key="3">
    <source>
        <dbReference type="Proteomes" id="UP001168642"/>
    </source>
</evidence>
<reference evidence="2" key="1">
    <citation type="submission" date="2023-07" db="EMBL/GenBank/DDBJ databases">
        <title>Wenyingzhuangia sp. chi5 genome sequencing and assembly.</title>
        <authorList>
            <person name="Park S."/>
        </authorList>
    </citation>
    <scope>NUCLEOTIDE SEQUENCE</scope>
    <source>
        <strain evidence="2">Chi5</strain>
    </source>
</reference>
<dbReference type="InterPro" id="IPR036291">
    <property type="entry name" value="NAD(P)-bd_dom_sf"/>
</dbReference>
<proteinExistence type="predicted"/>
<gene>
    <name evidence="2" type="ORF">QVZ41_02105</name>
</gene>
<comment type="caution">
    <text evidence="2">The sequence shown here is derived from an EMBL/GenBank/DDBJ whole genome shotgun (WGS) entry which is preliminary data.</text>
</comment>
<dbReference type="EMBL" id="JAUMIT010000001">
    <property type="protein sequence ID" value="MDO3693641.1"/>
    <property type="molecule type" value="Genomic_DNA"/>
</dbReference>
<dbReference type="Gene3D" id="3.40.50.720">
    <property type="entry name" value="NAD(P)-binding Rossmann-like Domain"/>
    <property type="match status" value="1"/>
</dbReference>
<dbReference type="PANTHER" id="PTHR43245">
    <property type="entry name" value="BIFUNCTIONAL POLYMYXIN RESISTANCE PROTEIN ARNA"/>
    <property type="match status" value="1"/>
</dbReference>
<organism evidence="2 3">
    <name type="scientific">Wenyingzhuangia gilva</name>
    <dbReference type="NCBI Taxonomy" id="3057677"/>
    <lineage>
        <taxon>Bacteria</taxon>
        <taxon>Pseudomonadati</taxon>
        <taxon>Bacteroidota</taxon>
        <taxon>Flavobacteriia</taxon>
        <taxon>Flavobacteriales</taxon>
        <taxon>Flavobacteriaceae</taxon>
        <taxon>Wenyingzhuangia</taxon>
    </lineage>
</organism>
<dbReference type="SUPFAM" id="SSF51735">
    <property type="entry name" value="NAD(P)-binding Rossmann-fold domains"/>
    <property type="match status" value="1"/>
</dbReference>
<dbReference type="Pfam" id="PF01370">
    <property type="entry name" value="Epimerase"/>
    <property type="match status" value="1"/>
</dbReference>
<dbReference type="PANTHER" id="PTHR43245:SF58">
    <property type="entry name" value="BLL5923 PROTEIN"/>
    <property type="match status" value="1"/>
</dbReference>
<dbReference type="InterPro" id="IPR001509">
    <property type="entry name" value="Epimerase_deHydtase"/>
</dbReference>
<dbReference type="Proteomes" id="UP001168642">
    <property type="component" value="Unassembled WGS sequence"/>
</dbReference>
<keyword evidence="3" id="KW-1185">Reference proteome</keyword>
<name>A0ABT8VNU0_9FLAO</name>
<evidence type="ECO:0000259" key="1">
    <source>
        <dbReference type="Pfam" id="PF01370"/>
    </source>
</evidence>
<sequence length="310" mass="34941">MKKNITITGVTGFVGQNLSPYLEKNRSNKIKGISRSAKETKMISYSHLTSQEWNNMHVFIHLAGKAHDLKKTSQDQEYFQVNTELTIQLFNQFLQSTCETFIYMSSVKAVADKMEGVLTEETHPNPQTVYGQSKQKAEEYLLNQPLPKGKRLYILRPCMIHGPGNKGNLNLLYSFVSKGIPYPFGGYQNQRSFLAVENLCFVIKEIIENKDIPSGVYNVADDESLSTTNLVSIIGEAINKPTKILKIPKSIVKLMAKLGDVIPLPVNSERLDKLTENYLVSNVKIKKAIKKELPINTKQGIVKTIKSFKK</sequence>